<feature type="chain" id="PRO_5035439082" evidence="1">
    <location>
        <begin position="20"/>
        <end position="112"/>
    </location>
</feature>
<keyword evidence="1" id="KW-0732">Signal</keyword>
<gene>
    <name evidence="2" type="ORF">BKA59DRAFT_117542</name>
</gene>
<dbReference type="Proteomes" id="UP000813427">
    <property type="component" value="Unassembled WGS sequence"/>
</dbReference>
<sequence>MLVWHCMHAVAGTASPVLLLLVSSDCGNRPNRMLLQPRSDEDSDIKIPSGEIERHTAQAMGVMVPESTDMAGNVTATSILQSAVKSQFLLLHVEVRHRAGQGHRQLLFWRRK</sequence>
<evidence type="ECO:0000256" key="1">
    <source>
        <dbReference type="SAM" id="SignalP"/>
    </source>
</evidence>
<proteinExistence type="predicted"/>
<evidence type="ECO:0000313" key="2">
    <source>
        <dbReference type="EMBL" id="KAH7257648.1"/>
    </source>
</evidence>
<accession>A0A8K0SA34</accession>
<comment type="caution">
    <text evidence="2">The sequence shown here is derived from an EMBL/GenBank/DDBJ whole genome shotgun (WGS) entry which is preliminary data.</text>
</comment>
<organism evidence="2 3">
    <name type="scientific">Fusarium tricinctum</name>
    <dbReference type="NCBI Taxonomy" id="61284"/>
    <lineage>
        <taxon>Eukaryota</taxon>
        <taxon>Fungi</taxon>
        <taxon>Dikarya</taxon>
        <taxon>Ascomycota</taxon>
        <taxon>Pezizomycotina</taxon>
        <taxon>Sordariomycetes</taxon>
        <taxon>Hypocreomycetidae</taxon>
        <taxon>Hypocreales</taxon>
        <taxon>Nectriaceae</taxon>
        <taxon>Fusarium</taxon>
        <taxon>Fusarium tricinctum species complex</taxon>
    </lineage>
</organism>
<dbReference type="AlphaFoldDB" id="A0A8K0SA34"/>
<evidence type="ECO:0000313" key="3">
    <source>
        <dbReference type="Proteomes" id="UP000813427"/>
    </source>
</evidence>
<reference evidence="2" key="1">
    <citation type="journal article" date="2021" name="Nat. Commun.">
        <title>Genetic determinants of endophytism in the Arabidopsis root mycobiome.</title>
        <authorList>
            <person name="Mesny F."/>
            <person name="Miyauchi S."/>
            <person name="Thiergart T."/>
            <person name="Pickel B."/>
            <person name="Atanasova L."/>
            <person name="Karlsson M."/>
            <person name="Huettel B."/>
            <person name="Barry K.W."/>
            <person name="Haridas S."/>
            <person name="Chen C."/>
            <person name="Bauer D."/>
            <person name="Andreopoulos W."/>
            <person name="Pangilinan J."/>
            <person name="LaButti K."/>
            <person name="Riley R."/>
            <person name="Lipzen A."/>
            <person name="Clum A."/>
            <person name="Drula E."/>
            <person name="Henrissat B."/>
            <person name="Kohler A."/>
            <person name="Grigoriev I.V."/>
            <person name="Martin F.M."/>
            <person name="Hacquard S."/>
        </authorList>
    </citation>
    <scope>NUCLEOTIDE SEQUENCE</scope>
    <source>
        <strain evidence="2">MPI-SDFR-AT-0068</strain>
    </source>
</reference>
<protein>
    <submittedName>
        <fullName evidence="2">Uncharacterized protein</fullName>
    </submittedName>
</protein>
<feature type="signal peptide" evidence="1">
    <location>
        <begin position="1"/>
        <end position="19"/>
    </location>
</feature>
<dbReference type="EMBL" id="JAGPXF010000002">
    <property type="protein sequence ID" value="KAH7257648.1"/>
    <property type="molecule type" value="Genomic_DNA"/>
</dbReference>
<name>A0A8K0SA34_9HYPO</name>
<keyword evidence="3" id="KW-1185">Reference proteome</keyword>